<protein>
    <submittedName>
        <fullName evidence="2">Uncharacterized protein</fullName>
    </submittedName>
</protein>
<feature type="transmembrane region" description="Helical" evidence="1">
    <location>
        <begin position="6"/>
        <end position="27"/>
    </location>
</feature>
<proteinExistence type="predicted"/>
<accession>A0A4D5RDH0</accession>
<keyword evidence="1" id="KW-0472">Membrane</keyword>
<evidence type="ECO:0000313" key="2">
    <source>
        <dbReference type="EMBL" id="MOY35223.1"/>
    </source>
</evidence>
<dbReference type="AlphaFoldDB" id="A0A4D5RDH0"/>
<feature type="transmembrane region" description="Helical" evidence="1">
    <location>
        <begin position="87"/>
        <end position="109"/>
    </location>
</feature>
<evidence type="ECO:0000256" key="1">
    <source>
        <dbReference type="SAM" id="Phobius"/>
    </source>
</evidence>
<sequence length="111" mass="12335">MLIVLNVVGLSAVALCLRWNWLLLYILKPLRLTTTARAAPFTVPVTLQPGGNGNLGAGSCMCRSQGLNSSFTKNKQTYKKKKDCTNLLLLHFCIFIQFLPFCVCSQGFVFF</sequence>
<keyword evidence="1" id="KW-1133">Transmembrane helix</keyword>
<keyword evidence="1" id="KW-0812">Transmembrane</keyword>
<organism evidence="2">
    <name type="scientific">Ixodes scapularis</name>
    <name type="common">Black-legged tick</name>
    <name type="synonym">Deer tick</name>
    <dbReference type="NCBI Taxonomy" id="6945"/>
    <lineage>
        <taxon>Eukaryota</taxon>
        <taxon>Metazoa</taxon>
        <taxon>Ecdysozoa</taxon>
        <taxon>Arthropoda</taxon>
        <taxon>Chelicerata</taxon>
        <taxon>Arachnida</taxon>
        <taxon>Acari</taxon>
        <taxon>Parasitiformes</taxon>
        <taxon>Ixodida</taxon>
        <taxon>Ixodoidea</taxon>
        <taxon>Ixodidae</taxon>
        <taxon>Ixodinae</taxon>
        <taxon>Ixodes</taxon>
    </lineage>
</organism>
<dbReference type="EMBL" id="GHJT01001252">
    <property type="protein sequence ID" value="MOY35223.1"/>
    <property type="molecule type" value="Transcribed_RNA"/>
</dbReference>
<name>A0A4D5RDH0_IXOSC</name>
<reference evidence="2" key="1">
    <citation type="submission" date="2019-04" db="EMBL/GenBank/DDBJ databases">
        <title>An insight into the mialome of Ixodes scapularis.</title>
        <authorList>
            <person name="Ribeiro J.M."/>
            <person name="Mather T.N."/>
            <person name="Karim S."/>
        </authorList>
    </citation>
    <scope>NUCLEOTIDE SEQUENCE</scope>
</reference>